<dbReference type="Pfam" id="PF01425">
    <property type="entry name" value="Amidase"/>
    <property type="match status" value="1"/>
</dbReference>
<dbReference type="InterPro" id="IPR036928">
    <property type="entry name" value="AS_sf"/>
</dbReference>
<dbReference type="OrthoDB" id="566138at2759"/>
<reference evidence="2 3" key="1">
    <citation type="submission" date="2017-06" db="EMBL/GenBank/DDBJ databases">
        <title>Ant-infecting Ophiocordyceps genomes reveal a high diversity of potential behavioral manipulation genes and a possible major role for enterotoxins.</title>
        <authorList>
            <person name="De Bekker C."/>
            <person name="Evans H.C."/>
            <person name="Brachmann A."/>
            <person name="Hughes D.P."/>
        </authorList>
    </citation>
    <scope>NUCLEOTIDE SEQUENCE [LARGE SCALE GENOMIC DNA]</scope>
    <source>
        <strain evidence="2 3">1348a</strain>
    </source>
</reference>
<evidence type="ECO:0000259" key="1">
    <source>
        <dbReference type="Pfam" id="PF01425"/>
    </source>
</evidence>
<keyword evidence="3" id="KW-1185">Reference proteome</keyword>
<comment type="caution">
    <text evidence="2">The sequence shown here is derived from an EMBL/GenBank/DDBJ whole genome shotgun (WGS) entry which is preliminary data.</text>
</comment>
<evidence type="ECO:0000313" key="2">
    <source>
        <dbReference type="EMBL" id="PHH68334.1"/>
    </source>
</evidence>
<dbReference type="Gene3D" id="3.90.1300.10">
    <property type="entry name" value="Amidase signature (AS) domain"/>
    <property type="match status" value="1"/>
</dbReference>
<proteinExistence type="predicted"/>
<dbReference type="PANTHER" id="PTHR42678">
    <property type="entry name" value="AMIDASE"/>
    <property type="match status" value="1"/>
</dbReference>
<gene>
    <name evidence="2" type="ORF">CDD82_634</name>
</gene>
<dbReference type="EMBL" id="NJEU01001158">
    <property type="protein sequence ID" value="PHH68334.1"/>
    <property type="molecule type" value="Genomic_DNA"/>
</dbReference>
<protein>
    <recommendedName>
        <fullName evidence="1">Amidase domain-containing protein</fullName>
    </recommendedName>
</protein>
<organism evidence="2 3">
    <name type="scientific">Ophiocordyceps australis</name>
    <dbReference type="NCBI Taxonomy" id="1399860"/>
    <lineage>
        <taxon>Eukaryota</taxon>
        <taxon>Fungi</taxon>
        <taxon>Dikarya</taxon>
        <taxon>Ascomycota</taxon>
        <taxon>Pezizomycotina</taxon>
        <taxon>Sordariomycetes</taxon>
        <taxon>Hypocreomycetidae</taxon>
        <taxon>Hypocreales</taxon>
        <taxon>Ophiocordycipitaceae</taxon>
        <taxon>Ophiocordyceps</taxon>
    </lineage>
</organism>
<name>A0A2C5YMT4_9HYPO</name>
<accession>A0A2C5YMT4</accession>
<sequence>MQTNAGSYALQDSFPGADATVVAKLRSDGLIILGKASLSELSMFRSSHWPHAWNPVLGQTYGAYCRRQCPGGSSGGSAVATDLGLAWATLGTETDGSIIIPSERNNIVGIKPTVGLGSRYLVVPISERQDSVGPMARSVKDAARLLEVIVGPDPHDRYTLEAPATARRGCYVAACKLSGLQGRRIGIATNVAEAYHHDAPYARRAFAEAISVMRQAGAVIVKDSNFVAYAEWKQRNFNPVTRADFATNFPQYMGRLACNANGIESVQGLRDFVRHLPREEYPAIGTQTWDYIVESALDQTSPEFGQLVADNLRLGGEGGILGALERDRLDAVVLPAAVASFMPALVGTPVVTVPLGATPEGTEPVKEGVGDALETAPGIPFGIGLLGAKWSEEALIGMAYALEQRLGVRKRLKRHIEPSVDLGDVLAT</sequence>
<evidence type="ECO:0000313" key="3">
    <source>
        <dbReference type="Proteomes" id="UP000224854"/>
    </source>
</evidence>
<dbReference type="PANTHER" id="PTHR42678:SF34">
    <property type="entry name" value="OS04G0183300 PROTEIN"/>
    <property type="match status" value="1"/>
</dbReference>
<feature type="domain" description="Amidase" evidence="1">
    <location>
        <begin position="1"/>
        <end position="395"/>
    </location>
</feature>
<dbReference type="Proteomes" id="UP000224854">
    <property type="component" value="Unassembled WGS sequence"/>
</dbReference>
<dbReference type="InterPro" id="IPR023631">
    <property type="entry name" value="Amidase_dom"/>
</dbReference>
<dbReference type="SUPFAM" id="SSF75304">
    <property type="entry name" value="Amidase signature (AS) enzymes"/>
    <property type="match status" value="1"/>
</dbReference>
<dbReference type="AlphaFoldDB" id="A0A2C5YMT4"/>